<reference evidence="3" key="1">
    <citation type="journal article" date="2020" name="Stud. Mycol.">
        <title>101 Dothideomycetes genomes: a test case for predicting lifestyles and emergence of pathogens.</title>
        <authorList>
            <person name="Haridas S."/>
            <person name="Albert R."/>
            <person name="Binder M."/>
            <person name="Bloem J."/>
            <person name="Labutti K."/>
            <person name="Salamov A."/>
            <person name="Andreopoulos B."/>
            <person name="Baker S."/>
            <person name="Barry K."/>
            <person name="Bills G."/>
            <person name="Bluhm B."/>
            <person name="Cannon C."/>
            <person name="Castanera R."/>
            <person name="Culley D."/>
            <person name="Daum C."/>
            <person name="Ezra D."/>
            <person name="Gonzalez J."/>
            <person name="Henrissat B."/>
            <person name="Kuo A."/>
            <person name="Liang C."/>
            <person name="Lipzen A."/>
            <person name="Lutzoni F."/>
            <person name="Magnuson J."/>
            <person name="Mondo S."/>
            <person name="Nolan M."/>
            <person name="Ohm R."/>
            <person name="Pangilinan J."/>
            <person name="Park H.-J."/>
            <person name="Ramirez L."/>
            <person name="Alfaro M."/>
            <person name="Sun H."/>
            <person name="Tritt A."/>
            <person name="Yoshinaga Y."/>
            <person name="Zwiers L.-H."/>
            <person name="Turgeon B."/>
            <person name="Goodwin S."/>
            <person name="Spatafora J."/>
            <person name="Crous P."/>
            <person name="Grigoriev I."/>
        </authorList>
    </citation>
    <scope>NUCLEOTIDE SEQUENCE</scope>
    <source>
        <strain evidence="3">CBS 123094</strain>
    </source>
</reference>
<sequence>MFNRKLLSVFLFLAIMASSLAKAALGTVSQKIAFTIILTTPRSATPTFLHKIQQSDFSPHFIGHDAVFFRKKNPTQWGWSHVFVVEGEKKELPEGVRLRQLWRFGVESEGGYVREDGKEGKLGQKKTDRYSDILHGESQVEGPQDLVDKVKYWFRQKHSRMYVLAFLKFGSEGEKEEGVGEGMTQQGDGGGEGVLAARKKYDEHLINALAKPALGLQIHLRGPITFSAPPERLDLKKDEDTSEPQDLDPADLFVLMSFPSEKEFGEYLAHAEKQKEKEKEAGRENSNKVQETFVLTQEFHLPGKEMEIDRYGWEYGNPYEPYGEDWFG</sequence>
<evidence type="ECO:0000256" key="1">
    <source>
        <dbReference type="SAM" id="MobiDB-lite"/>
    </source>
</evidence>
<evidence type="ECO:0000313" key="4">
    <source>
        <dbReference type="Proteomes" id="UP000799779"/>
    </source>
</evidence>
<name>A0A6A5X0J3_9PLEO</name>
<dbReference type="Proteomes" id="UP000799779">
    <property type="component" value="Unassembled WGS sequence"/>
</dbReference>
<protein>
    <submittedName>
        <fullName evidence="3">Uncharacterized protein</fullName>
    </submittedName>
</protein>
<keyword evidence="2" id="KW-0732">Signal</keyword>
<evidence type="ECO:0000313" key="3">
    <source>
        <dbReference type="EMBL" id="KAF2006061.1"/>
    </source>
</evidence>
<dbReference type="AlphaFoldDB" id="A0A6A5X0J3"/>
<organism evidence="3 4">
    <name type="scientific">Amniculicola lignicola CBS 123094</name>
    <dbReference type="NCBI Taxonomy" id="1392246"/>
    <lineage>
        <taxon>Eukaryota</taxon>
        <taxon>Fungi</taxon>
        <taxon>Dikarya</taxon>
        <taxon>Ascomycota</taxon>
        <taxon>Pezizomycotina</taxon>
        <taxon>Dothideomycetes</taxon>
        <taxon>Pleosporomycetidae</taxon>
        <taxon>Pleosporales</taxon>
        <taxon>Amniculicolaceae</taxon>
        <taxon>Amniculicola</taxon>
    </lineage>
</organism>
<dbReference type="EMBL" id="ML977561">
    <property type="protein sequence ID" value="KAF2006061.1"/>
    <property type="molecule type" value="Genomic_DNA"/>
</dbReference>
<gene>
    <name evidence="3" type="ORF">P154DRAFT_518273</name>
</gene>
<dbReference type="OrthoDB" id="3780863at2759"/>
<accession>A0A6A5X0J3</accession>
<evidence type="ECO:0000256" key="2">
    <source>
        <dbReference type="SAM" id="SignalP"/>
    </source>
</evidence>
<feature type="chain" id="PRO_5025521826" evidence="2">
    <location>
        <begin position="22"/>
        <end position="328"/>
    </location>
</feature>
<keyword evidence="4" id="KW-1185">Reference proteome</keyword>
<feature type="signal peptide" evidence="2">
    <location>
        <begin position="1"/>
        <end position="21"/>
    </location>
</feature>
<feature type="compositionally biased region" description="Basic and acidic residues" evidence="1">
    <location>
        <begin position="270"/>
        <end position="286"/>
    </location>
</feature>
<feature type="region of interest" description="Disordered" evidence="1">
    <location>
        <begin position="270"/>
        <end position="289"/>
    </location>
</feature>
<proteinExistence type="predicted"/>